<gene>
    <name evidence="3" type="ORF">GA0071312_3353</name>
    <name evidence="2" type="ORF">HLUCCO17_06000</name>
</gene>
<evidence type="ECO:0000256" key="1">
    <source>
        <dbReference type="SAM" id="MobiDB-lite"/>
    </source>
</evidence>
<feature type="region of interest" description="Disordered" evidence="1">
    <location>
        <begin position="138"/>
        <end position="159"/>
    </location>
</feature>
<dbReference type="STRING" id="1653334.GA0071312_3353"/>
<keyword evidence="5" id="KW-1185">Reference proteome</keyword>
<evidence type="ECO:0000313" key="2">
    <source>
        <dbReference type="EMBL" id="KPQ11455.1"/>
    </source>
</evidence>
<accession>A0A0P8BPC8</accession>
<reference evidence="3 5" key="2">
    <citation type="submission" date="2016-08" db="EMBL/GenBank/DDBJ databases">
        <authorList>
            <person name="Varghese N."/>
            <person name="Submissions Spin"/>
        </authorList>
    </citation>
    <scope>NUCLEOTIDE SEQUENCE [LARGE SCALE GENOMIC DNA]</scope>
    <source>
        <strain evidence="3 5">HL-109</strain>
    </source>
</reference>
<feature type="compositionally biased region" description="Basic and acidic residues" evidence="1">
    <location>
        <begin position="146"/>
        <end position="159"/>
    </location>
</feature>
<evidence type="ECO:0000313" key="4">
    <source>
        <dbReference type="Proteomes" id="UP000050497"/>
    </source>
</evidence>
<evidence type="ECO:0000313" key="3">
    <source>
        <dbReference type="EMBL" id="SCC82362.1"/>
    </source>
</evidence>
<protein>
    <submittedName>
        <fullName evidence="2">Uncharacterized protein</fullName>
    </submittedName>
</protein>
<evidence type="ECO:0000313" key="5">
    <source>
        <dbReference type="Proteomes" id="UP000182800"/>
    </source>
</evidence>
<name>A0A0P8BPC8_9HYPH</name>
<sequence length="294" mass="31911">MRFVPGRRCPAVEPHGTDAIIVREMRLDTIGPASVSGFHVGAPGPGADPAGSDARAFNAVYREALGQAPAARELNPRADLRTFGDNFRNLERTLETERTAMMQVLMPPTIGAGEAHGQNYRHAAQTASVSGGSADTFAPAAGGGAERGHFTSHDQQRLARDSDRIQPIFSDHSQRAVPVVQSALGMNGETKANTIDFAGEISHLTNRLDTVMGDLRETIAQPRPDSPEEAMEHNSKVHALTREGDKLNTERSMMMSLHMAAHQETRVRMLSAFEHVTGMVKKINEIFNQLKQGS</sequence>
<dbReference type="EMBL" id="FMBM01000002">
    <property type="protein sequence ID" value="SCC82362.1"/>
    <property type="molecule type" value="Genomic_DNA"/>
</dbReference>
<proteinExistence type="predicted"/>
<dbReference type="EMBL" id="LJSX01000007">
    <property type="protein sequence ID" value="KPQ11455.1"/>
    <property type="molecule type" value="Genomic_DNA"/>
</dbReference>
<dbReference type="AlphaFoldDB" id="A0A0P8BPC8"/>
<reference evidence="2 4" key="1">
    <citation type="submission" date="2015-09" db="EMBL/GenBank/DDBJ databases">
        <title>Identification and resolution of microdiversity through metagenomic sequencing of parallel consortia.</title>
        <authorList>
            <person name="Nelson W.C."/>
            <person name="Romine M.F."/>
            <person name="Lindemann S.R."/>
        </authorList>
    </citation>
    <scope>NUCLEOTIDE SEQUENCE [LARGE SCALE GENOMIC DNA]</scope>
    <source>
        <strain evidence="2">HL-109</strain>
    </source>
</reference>
<organism evidence="2 4">
    <name type="scientific">Saliniramus fredricksonii</name>
    <dbReference type="NCBI Taxonomy" id="1653334"/>
    <lineage>
        <taxon>Bacteria</taxon>
        <taxon>Pseudomonadati</taxon>
        <taxon>Pseudomonadota</taxon>
        <taxon>Alphaproteobacteria</taxon>
        <taxon>Hyphomicrobiales</taxon>
        <taxon>Salinarimonadaceae</taxon>
        <taxon>Saliniramus</taxon>
    </lineage>
</organism>
<dbReference type="Proteomes" id="UP000182800">
    <property type="component" value="Unassembled WGS sequence"/>
</dbReference>
<comment type="caution">
    <text evidence="2">The sequence shown here is derived from an EMBL/GenBank/DDBJ whole genome shotgun (WGS) entry which is preliminary data.</text>
</comment>
<dbReference type="Proteomes" id="UP000050497">
    <property type="component" value="Unassembled WGS sequence"/>
</dbReference>